<dbReference type="Proteomes" id="UP000253606">
    <property type="component" value="Chromosome"/>
</dbReference>
<feature type="chain" id="PRO_5016428549" evidence="1">
    <location>
        <begin position="21"/>
        <end position="148"/>
    </location>
</feature>
<evidence type="ECO:0000313" key="3">
    <source>
        <dbReference type="Proteomes" id="UP000253606"/>
    </source>
</evidence>
<protein>
    <submittedName>
        <fullName evidence="2">Uncharacterized protein</fullName>
    </submittedName>
</protein>
<feature type="signal peptide" evidence="1">
    <location>
        <begin position="1"/>
        <end position="20"/>
    </location>
</feature>
<organism evidence="2 3">
    <name type="scientific">Acidisarcina polymorpha</name>
    <dbReference type="NCBI Taxonomy" id="2211140"/>
    <lineage>
        <taxon>Bacteria</taxon>
        <taxon>Pseudomonadati</taxon>
        <taxon>Acidobacteriota</taxon>
        <taxon>Terriglobia</taxon>
        <taxon>Terriglobales</taxon>
        <taxon>Acidobacteriaceae</taxon>
        <taxon>Acidisarcina</taxon>
    </lineage>
</organism>
<reference evidence="2 3" key="1">
    <citation type="journal article" date="2018" name="Front. Microbiol.">
        <title>Hydrolytic Capabilities as a Key to Environmental Success: Chitinolytic and Cellulolytic Acidobacteria From Acidic Sub-arctic Soils and Boreal Peatlands.</title>
        <authorList>
            <person name="Belova S.E."/>
            <person name="Ravin N.V."/>
            <person name="Pankratov T.A."/>
            <person name="Rakitin A.L."/>
            <person name="Ivanova A.A."/>
            <person name="Beletsky A.V."/>
            <person name="Mardanov A.V."/>
            <person name="Sinninghe Damste J.S."/>
            <person name="Dedysh S.N."/>
        </authorList>
    </citation>
    <scope>NUCLEOTIDE SEQUENCE [LARGE SCALE GENOMIC DNA]</scope>
    <source>
        <strain evidence="2 3">SBC82</strain>
    </source>
</reference>
<dbReference type="RefSeq" id="WP_114209739.1">
    <property type="nucleotide sequence ID" value="NZ_CP030840.1"/>
</dbReference>
<evidence type="ECO:0000256" key="1">
    <source>
        <dbReference type="SAM" id="SignalP"/>
    </source>
</evidence>
<name>A0A2Z5G976_9BACT</name>
<gene>
    <name evidence="2" type="ORF">ACPOL_5862</name>
</gene>
<proteinExistence type="predicted"/>
<sequence length="148" mass="15273">MRGTCLFALLGILLCGGASAVASSHLTCVNSYNVPNTTPVAFNFDVQVQSSNSGGSGGGAAKAVSSLVVVLPLNSTYAALYHLASNSLHSSSCVLTENPNSSTSIEITMKDVTFPELKMLSGAYFTNDVAGPLIQLTIAYASISTQFD</sequence>
<dbReference type="AlphaFoldDB" id="A0A2Z5G976"/>
<keyword evidence="3" id="KW-1185">Reference proteome</keyword>
<dbReference type="EMBL" id="CP030840">
    <property type="protein sequence ID" value="AXC15106.1"/>
    <property type="molecule type" value="Genomic_DNA"/>
</dbReference>
<keyword evidence="1" id="KW-0732">Signal</keyword>
<dbReference type="KEGG" id="abas:ACPOL_5862"/>
<accession>A0A2Z5G976</accession>
<evidence type="ECO:0000313" key="2">
    <source>
        <dbReference type="EMBL" id="AXC15106.1"/>
    </source>
</evidence>